<sequence length="572" mass="64220">MRSNLVPPPGHRTTPFKGPLYTTPRSKAATVTTAAATEISHLLTSTQSLDLLPYTDDSRRRGGKACDLHASILLGDVKQERMSVVDGFKVEMCRNMEQVHDRKVCPFYHNHRDRRRYPITYEPEQCSQHFDIDTCVTGCDKGDDCGKCHSRLELLYHPTIFRQRFCATWPNIANCVRARHCAFAHDRSEINGKMFTEDQEATRGIEFFVNHFKTLWCPYGVQHDWHRCYYAHTYQDCRRSPALGYGSEPCPYWSKSRVWAEYSSRCPNSHRCPYSHGSKEQLYHPSYYKTMPCCDWKARGRCPRGELCAFYHDARERRQIKRVLTLDYSQPLSHVGDLLQQHQPHFWRPPLFSPDDTSTSVNSNKKESLPRGGFAATTIRARSYSSADSDASSTAFPTTTSGSTCWSPSCGARAYRSDTSSVTTTAPGSVELHPQLCPLSSLVPIFLLPPSETCTTPRDTDETYHGNLLSTKAMDGAALPSDADERQPDGPVGARATSAPCEGDIKRWKAVAVRHGAVNVVAESGLSYSGPDPSRLTMRGFAIPEGYAVYESMSPLHVEELLIDVGLRVLIQ</sequence>
<feature type="region of interest" description="Disordered" evidence="6">
    <location>
        <begin position="478"/>
        <end position="498"/>
    </location>
</feature>
<evidence type="ECO:0000256" key="1">
    <source>
        <dbReference type="ARBA" id="ARBA00022723"/>
    </source>
</evidence>
<dbReference type="AlphaFoldDB" id="A0A7J6UAB6"/>
<feature type="domain" description="C3H1-type" evidence="7">
    <location>
        <begin position="244"/>
        <end position="279"/>
    </location>
</feature>
<feature type="zinc finger region" description="C3H1-type" evidence="5">
    <location>
        <begin position="244"/>
        <end position="279"/>
    </location>
</feature>
<dbReference type="PROSITE" id="PS50103">
    <property type="entry name" value="ZF_C3H1"/>
    <property type="match status" value="2"/>
</dbReference>
<evidence type="ECO:0000256" key="2">
    <source>
        <dbReference type="ARBA" id="ARBA00022771"/>
    </source>
</evidence>
<feature type="region of interest" description="Disordered" evidence="6">
    <location>
        <begin position="1"/>
        <end position="23"/>
    </location>
</feature>
<dbReference type="EMBL" id="JABANM010001556">
    <property type="protein sequence ID" value="KAF4754080.1"/>
    <property type="molecule type" value="Genomic_DNA"/>
</dbReference>
<dbReference type="GO" id="GO:0008270">
    <property type="term" value="F:zinc ion binding"/>
    <property type="evidence" value="ECO:0007669"/>
    <property type="project" value="UniProtKB-KW"/>
</dbReference>
<proteinExistence type="predicted"/>
<dbReference type="SUPFAM" id="SSF90229">
    <property type="entry name" value="CCCH zinc finger"/>
    <property type="match status" value="2"/>
</dbReference>
<dbReference type="Pfam" id="PF00642">
    <property type="entry name" value="zf-CCCH"/>
    <property type="match status" value="1"/>
</dbReference>
<evidence type="ECO:0000313" key="8">
    <source>
        <dbReference type="EMBL" id="KAF4754080.1"/>
    </source>
</evidence>
<evidence type="ECO:0000313" key="9">
    <source>
        <dbReference type="Proteomes" id="UP000574390"/>
    </source>
</evidence>
<feature type="compositionally biased region" description="Pro residues" evidence="6">
    <location>
        <begin position="1"/>
        <end position="10"/>
    </location>
</feature>
<evidence type="ECO:0000256" key="4">
    <source>
        <dbReference type="ARBA" id="ARBA00023125"/>
    </source>
</evidence>
<dbReference type="PANTHER" id="PTHR14493:SF50">
    <property type="entry name" value="RING FINGER PROTEIN UNKEMPT"/>
    <property type="match status" value="1"/>
</dbReference>
<keyword evidence="4" id="KW-0238">DNA-binding</keyword>
<dbReference type="Pfam" id="PF25512">
    <property type="entry name" value="zf-CCCH_AtC3H23"/>
    <property type="match status" value="2"/>
</dbReference>
<evidence type="ECO:0000256" key="3">
    <source>
        <dbReference type="ARBA" id="ARBA00022833"/>
    </source>
</evidence>
<dbReference type="InterPro" id="IPR045234">
    <property type="entry name" value="Unkempt-like"/>
</dbReference>
<feature type="zinc finger region" description="C3H1-type" evidence="5">
    <location>
        <begin position="287"/>
        <end position="315"/>
    </location>
</feature>
<organism evidence="8 9">
    <name type="scientific">Perkinsus olseni</name>
    <name type="common">Perkinsus atlanticus</name>
    <dbReference type="NCBI Taxonomy" id="32597"/>
    <lineage>
        <taxon>Eukaryota</taxon>
        <taxon>Sar</taxon>
        <taxon>Alveolata</taxon>
        <taxon>Perkinsozoa</taxon>
        <taxon>Perkinsea</taxon>
        <taxon>Perkinsida</taxon>
        <taxon>Perkinsidae</taxon>
        <taxon>Perkinsus</taxon>
    </lineage>
</organism>
<dbReference type="GO" id="GO:0003677">
    <property type="term" value="F:DNA binding"/>
    <property type="evidence" value="ECO:0007669"/>
    <property type="project" value="UniProtKB-KW"/>
</dbReference>
<comment type="caution">
    <text evidence="8">The sequence shown here is derived from an EMBL/GenBank/DDBJ whole genome shotgun (WGS) entry which is preliminary data.</text>
</comment>
<protein>
    <recommendedName>
        <fullName evidence="7">C3H1-type domain-containing protein</fullName>
    </recommendedName>
</protein>
<dbReference type="InterPro" id="IPR000571">
    <property type="entry name" value="Znf_CCCH"/>
</dbReference>
<evidence type="ECO:0000259" key="7">
    <source>
        <dbReference type="PROSITE" id="PS50103"/>
    </source>
</evidence>
<gene>
    <name evidence="8" type="ORF">FOZ62_023659</name>
</gene>
<dbReference type="InterPro" id="IPR036855">
    <property type="entry name" value="Znf_CCCH_sf"/>
</dbReference>
<keyword evidence="1 5" id="KW-0479">Metal-binding</keyword>
<dbReference type="SMART" id="SM00356">
    <property type="entry name" value="ZnF_C3H1"/>
    <property type="match status" value="3"/>
</dbReference>
<reference evidence="8 9" key="1">
    <citation type="submission" date="2020-04" db="EMBL/GenBank/DDBJ databases">
        <title>Perkinsus olseni comparative genomics.</title>
        <authorList>
            <person name="Bogema D.R."/>
        </authorList>
    </citation>
    <scope>NUCLEOTIDE SEQUENCE [LARGE SCALE GENOMIC DNA]</scope>
    <source>
        <strain evidence="8">ATCC PRA-205</strain>
    </source>
</reference>
<dbReference type="PANTHER" id="PTHR14493">
    <property type="entry name" value="UNKEMPT FAMILY MEMBER"/>
    <property type="match status" value="1"/>
</dbReference>
<keyword evidence="3 5" id="KW-0862">Zinc</keyword>
<feature type="domain" description="C3H1-type" evidence="7">
    <location>
        <begin position="287"/>
        <end position="315"/>
    </location>
</feature>
<dbReference type="Gene3D" id="4.10.1000.10">
    <property type="entry name" value="Zinc finger, CCCH-type"/>
    <property type="match status" value="1"/>
</dbReference>
<accession>A0A7J6UAB6</accession>
<keyword evidence="2 5" id="KW-0863">Zinc-finger</keyword>
<name>A0A7J6UAB6_PEROL</name>
<dbReference type="InterPro" id="IPR057444">
    <property type="entry name" value="Znf-CCCH_AtC3H23-like"/>
</dbReference>
<evidence type="ECO:0000256" key="5">
    <source>
        <dbReference type="PROSITE-ProRule" id="PRU00723"/>
    </source>
</evidence>
<evidence type="ECO:0000256" key="6">
    <source>
        <dbReference type="SAM" id="MobiDB-lite"/>
    </source>
</evidence>
<dbReference type="Proteomes" id="UP000574390">
    <property type="component" value="Unassembled WGS sequence"/>
</dbReference>